<accession>A0A0U1M5H8</accession>
<name>A0A0U1M5H8_TALIS</name>
<dbReference type="PANTHER" id="PTHR47784:SF5">
    <property type="entry name" value="STEROL UPTAKE CONTROL PROTEIN 2"/>
    <property type="match status" value="1"/>
</dbReference>
<organism evidence="1 2">
    <name type="scientific">Talaromyces islandicus</name>
    <name type="common">Penicillium islandicum</name>
    <dbReference type="NCBI Taxonomy" id="28573"/>
    <lineage>
        <taxon>Eukaryota</taxon>
        <taxon>Fungi</taxon>
        <taxon>Dikarya</taxon>
        <taxon>Ascomycota</taxon>
        <taxon>Pezizomycotina</taxon>
        <taxon>Eurotiomycetes</taxon>
        <taxon>Eurotiomycetidae</taxon>
        <taxon>Eurotiales</taxon>
        <taxon>Trichocomaceae</taxon>
        <taxon>Talaromyces</taxon>
        <taxon>Talaromyces sect. Islandici</taxon>
    </lineage>
</organism>
<reference evidence="1 2" key="1">
    <citation type="submission" date="2015-04" db="EMBL/GenBank/DDBJ databases">
        <authorList>
            <person name="Syromyatnikov M.Y."/>
            <person name="Popov V.N."/>
        </authorList>
    </citation>
    <scope>NUCLEOTIDE SEQUENCE [LARGE SCALE GENOMIC DNA]</scope>
    <source>
        <strain evidence="1">WF-38-12</strain>
    </source>
</reference>
<dbReference type="AlphaFoldDB" id="A0A0U1M5H8"/>
<gene>
    <name evidence="1" type="ORF">PISL3812_07924</name>
</gene>
<evidence type="ECO:0000313" key="1">
    <source>
        <dbReference type="EMBL" id="CRG90878.1"/>
    </source>
</evidence>
<dbReference type="EMBL" id="CVMT01000008">
    <property type="protein sequence ID" value="CRG90878.1"/>
    <property type="molecule type" value="Genomic_DNA"/>
</dbReference>
<evidence type="ECO:0000313" key="2">
    <source>
        <dbReference type="Proteomes" id="UP000054383"/>
    </source>
</evidence>
<protein>
    <recommendedName>
        <fullName evidence="3">Transcription factor domain-containing protein</fullName>
    </recommendedName>
</protein>
<evidence type="ECO:0008006" key="3">
    <source>
        <dbReference type="Google" id="ProtNLM"/>
    </source>
</evidence>
<dbReference type="Pfam" id="PF11951">
    <property type="entry name" value="Fungal_trans_2"/>
    <property type="match status" value="1"/>
</dbReference>
<dbReference type="Proteomes" id="UP000054383">
    <property type="component" value="Unassembled WGS sequence"/>
</dbReference>
<proteinExistence type="predicted"/>
<sequence>MYAGNSKSTAYNYGAASGSNNALVIPSPSLSSSSSSSYFYTHIPSNSSPPRHVFNTDLSLLEHFTTQVSFTLTDREDVQSLYASLVVNMSFEKEFLAHSILATAAVHKIHTENMPEDQLSHCQYLSLYHQNAAMALIRLEIADLRAENCEALYVSAALIFLLNLASASLASPSMLIEKCVELCELARGAAAVIQQSSPMLTTGRLKAFFNFVRWDHLMSGPDQPPRSPLIARLQRTVDSLPSEMEHLKAIYHGAIRCLNVTMTAVIVNRTHPAIIFMWFVNLDRQYITLLAARDRIALQILECYGECARCLPDRWWSRQWGRDLVFGVRCALQNQNTPDMPNLQEVSVGYNTCVAG</sequence>
<keyword evidence="2" id="KW-1185">Reference proteome</keyword>
<dbReference type="STRING" id="28573.A0A0U1M5H8"/>
<dbReference type="InterPro" id="IPR021858">
    <property type="entry name" value="Fun_TF"/>
</dbReference>
<dbReference type="OrthoDB" id="4937900at2759"/>
<dbReference type="InterPro" id="IPR053157">
    <property type="entry name" value="Sterol_Uptake_Regulator"/>
</dbReference>
<dbReference type="PANTHER" id="PTHR47784">
    <property type="entry name" value="STEROL UPTAKE CONTROL PROTEIN 2"/>
    <property type="match status" value="1"/>
</dbReference>
<dbReference type="GO" id="GO:0001228">
    <property type="term" value="F:DNA-binding transcription activator activity, RNA polymerase II-specific"/>
    <property type="evidence" value="ECO:0007669"/>
    <property type="project" value="TreeGrafter"/>
</dbReference>